<keyword evidence="3" id="KW-1185">Reference proteome</keyword>
<feature type="compositionally biased region" description="Polar residues" evidence="1">
    <location>
        <begin position="70"/>
        <end position="89"/>
    </location>
</feature>
<evidence type="ECO:0000313" key="2">
    <source>
        <dbReference type="EMBL" id="RXW22123.1"/>
    </source>
</evidence>
<sequence length="305" mass="34313">MEALLNALSDSQRTVRMLREENADLRDRFNRVGSLKMENEELALRYTRLKHDYDNLDLANERLRRELSKVNASRRSTNDHSPQWSSVSLRTPMAKQQFNNRSQQHHAYEDRTRLHIPSHVDRNAPVIVDDEDRYYARDNRNDNEQDLSSPTTPHPARRGSSTSSISIFPAPPSNMSMLLHEDPTPGFDGNTNSNRSSAEHFRFPSPPVPKPTSKSSRMQSPARTGIRAASRGSAAYHSQSISISSAHNISPTTANFSIVTGSPGSLFLKPEHEVLLGDMDSLDLGSMKLEDEERQLGLVVDPDAW</sequence>
<dbReference type="OrthoDB" id="3216045at2759"/>
<evidence type="ECO:0000313" key="3">
    <source>
        <dbReference type="Proteomes" id="UP000290288"/>
    </source>
</evidence>
<accession>A0A4Q2DQ09</accession>
<protein>
    <submittedName>
        <fullName evidence="2">Uncharacterized protein</fullName>
    </submittedName>
</protein>
<name>A0A4Q2DQ09_9AGAR</name>
<gene>
    <name evidence="2" type="ORF">EST38_g3743</name>
</gene>
<organism evidence="2 3">
    <name type="scientific">Candolleomyces aberdarensis</name>
    <dbReference type="NCBI Taxonomy" id="2316362"/>
    <lineage>
        <taxon>Eukaryota</taxon>
        <taxon>Fungi</taxon>
        <taxon>Dikarya</taxon>
        <taxon>Basidiomycota</taxon>
        <taxon>Agaricomycotina</taxon>
        <taxon>Agaricomycetes</taxon>
        <taxon>Agaricomycetidae</taxon>
        <taxon>Agaricales</taxon>
        <taxon>Agaricineae</taxon>
        <taxon>Psathyrellaceae</taxon>
        <taxon>Candolleomyces</taxon>
    </lineage>
</organism>
<evidence type="ECO:0000256" key="1">
    <source>
        <dbReference type="SAM" id="MobiDB-lite"/>
    </source>
</evidence>
<proteinExistence type="predicted"/>
<dbReference type="AlphaFoldDB" id="A0A4Q2DQ09"/>
<comment type="caution">
    <text evidence="2">The sequence shown here is derived from an EMBL/GenBank/DDBJ whole genome shotgun (WGS) entry which is preliminary data.</text>
</comment>
<feature type="region of interest" description="Disordered" evidence="1">
    <location>
        <begin position="138"/>
        <end position="225"/>
    </location>
</feature>
<dbReference type="Proteomes" id="UP000290288">
    <property type="component" value="Unassembled WGS sequence"/>
</dbReference>
<dbReference type="STRING" id="2316362.A0A4Q2DQ09"/>
<dbReference type="EMBL" id="SDEE01000083">
    <property type="protein sequence ID" value="RXW22123.1"/>
    <property type="molecule type" value="Genomic_DNA"/>
</dbReference>
<feature type="region of interest" description="Disordered" evidence="1">
    <location>
        <begin position="69"/>
        <end position="89"/>
    </location>
</feature>
<reference evidence="2 3" key="1">
    <citation type="submission" date="2019-01" db="EMBL/GenBank/DDBJ databases">
        <title>Draft genome sequence of Psathyrella aberdarensis IHI B618.</title>
        <authorList>
            <person name="Buettner E."/>
            <person name="Kellner H."/>
        </authorList>
    </citation>
    <scope>NUCLEOTIDE SEQUENCE [LARGE SCALE GENOMIC DNA]</scope>
    <source>
        <strain evidence="2 3">IHI B618</strain>
    </source>
</reference>